<accession>A0A345DEF0</accession>
<dbReference type="EMBL" id="CP031124">
    <property type="protein sequence ID" value="AXF86738.1"/>
    <property type="molecule type" value="Genomic_DNA"/>
</dbReference>
<sequence>MRKALKIVNGLSLFAIERNYIEMMRFWQIFLQVGEMMSKA</sequence>
<dbReference type="AlphaFoldDB" id="A0A345DEF0"/>
<protein>
    <submittedName>
        <fullName evidence="1">Uncharacterized protein</fullName>
    </submittedName>
</protein>
<keyword evidence="2" id="KW-1185">Reference proteome</keyword>
<reference evidence="2" key="1">
    <citation type="submission" date="2018-07" db="EMBL/GenBank/DDBJ databases">
        <authorList>
            <person name="Kim H."/>
        </authorList>
    </citation>
    <scope>NUCLEOTIDE SEQUENCE [LARGE SCALE GENOMIC DNA]</scope>
    <source>
        <strain evidence="2">F02</strain>
    </source>
</reference>
<evidence type="ECO:0000313" key="1">
    <source>
        <dbReference type="EMBL" id="AXF86738.1"/>
    </source>
</evidence>
<proteinExistence type="predicted"/>
<organism evidence="1 2">
    <name type="scientific">Ephemeroptericola cinctiostellae</name>
    <dbReference type="NCBI Taxonomy" id="2268024"/>
    <lineage>
        <taxon>Bacteria</taxon>
        <taxon>Pseudomonadati</taxon>
        <taxon>Pseudomonadota</taxon>
        <taxon>Betaproteobacteria</taxon>
        <taxon>Burkholderiales</taxon>
        <taxon>Burkholderiaceae</taxon>
        <taxon>Ephemeroptericola</taxon>
    </lineage>
</organism>
<gene>
    <name evidence="1" type="ORF">DTO96_102494</name>
</gene>
<evidence type="ECO:0000313" key="2">
    <source>
        <dbReference type="Proteomes" id="UP000252182"/>
    </source>
</evidence>
<name>A0A345DEF0_9BURK</name>
<dbReference type="KEGG" id="hyf:DTO96_102494"/>
<dbReference type="Proteomes" id="UP000252182">
    <property type="component" value="Chromosome"/>
</dbReference>